<gene>
    <name evidence="1" type="ORF">SAMN05421766_101113</name>
</gene>
<evidence type="ECO:0008006" key="3">
    <source>
        <dbReference type="Google" id="ProtNLM"/>
    </source>
</evidence>
<evidence type="ECO:0000313" key="2">
    <source>
        <dbReference type="Proteomes" id="UP000185728"/>
    </source>
</evidence>
<sequence length="211" mass="23328">MNYVLLTTIMLLSLSCTRTETPEEELTATNFGYYHFQEPQYLNGAELYKLGAIQSLTLVKQEIAKLKEGIDIGRGRKGEIAKLEMAQKKESALNEFKGGLVSIVMPRGGKFPPRPPRGCFDDPRSGCVPKINISDFNGIEITDGLEGVEVIVVDKKNKVLAKGSSPQTLKDGKTVIMLKGDFKGDATMLIKKTDTRKFGQEVVLQVPVYKE</sequence>
<comment type="caution">
    <text evidence="1">The sequence shown here is derived from an EMBL/GenBank/DDBJ whole genome shotgun (WGS) entry which is preliminary data.</text>
</comment>
<accession>A0ABY1KHW1</accession>
<name>A0ABY1KHW1_9FLAO</name>
<dbReference type="RefSeq" id="WP_139327565.1">
    <property type="nucleotide sequence ID" value="NZ_FTOB01000001.1"/>
</dbReference>
<evidence type="ECO:0000313" key="1">
    <source>
        <dbReference type="EMBL" id="SIS37427.1"/>
    </source>
</evidence>
<protein>
    <recommendedName>
        <fullName evidence="3">GldM C-terminal domain-containing protein</fullName>
    </recommendedName>
</protein>
<organism evidence="1 2">
    <name type="scientific">Zobellia uliginosa</name>
    <dbReference type="NCBI Taxonomy" id="143224"/>
    <lineage>
        <taxon>Bacteria</taxon>
        <taxon>Pseudomonadati</taxon>
        <taxon>Bacteroidota</taxon>
        <taxon>Flavobacteriia</taxon>
        <taxon>Flavobacteriales</taxon>
        <taxon>Flavobacteriaceae</taxon>
        <taxon>Zobellia</taxon>
    </lineage>
</organism>
<dbReference type="EMBL" id="FTOB01000001">
    <property type="protein sequence ID" value="SIS37427.1"/>
    <property type="molecule type" value="Genomic_DNA"/>
</dbReference>
<proteinExistence type="predicted"/>
<reference evidence="1 2" key="1">
    <citation type="submission" date="2017-01" db="EMBL/GenBank/DDBJ databases">
        <authorList>
            <person name="Varghese N."/>
            <person name="Submissions S."/>
        </authorList>
    </citation>
    <scope>NUCLEOTIDE SEQUENCE [LARGE SCALE GENOMIC DNA]</scope>
    <source>
        <strain evidence="1 2">DSM 2061</strain>
    </source>
</reference>
<keyword evidence="2" id="KW-1185">Reference proteome</keyword>
<dbReference type="Proteomes" id="UP000185728">
    <property type="component" value="Unassembled WGS sequence"/>
</dbReference>